<reference evidence="8 9" key="4">
    <citation type="journal article" date="2020" name="Sci. Rep.">
        <title>beta-carboline chemical signals induce reveromycin production through a LuxR family regulator in Streptomyces sp. SN-593.</title>
        <authorList>
            <person name="Panthee S."/>
            <person name="Kito N."/>
            <person name="Hayashi T."/>
            <person name="Shimizu T."/>
            <person name="Ishikawa J."/>
            <person name="Hamamoto H."/>
            <person name="Osada H."/>
            <person name="Takahashi S."/>
        </authorList>
    </citation>
    <scope>NUCLEOTIDE SEQUENCE [LARGE SCALE GENOMIC DNA]</scope>
    <source>
        <strain evidence="8 9">SN-593</strain>
    </source>
</reference>
<evidence type="ECO:0000313" key="8">
    <source>
        <dbReference type="EMBL" id="BBB01966.1"/>
    </source>
</evidence>
<gene>
    <name evidence="8" type="ORF">RVR_9617</name>
</gene>
<reference evidence="8 9" key="2">
    <citation type="journal article" date="2011" name="J. Antibiot.">
        <title>Furaquinocins I and J: novel polyketide isoprenoid hybrid compounds from Streptomyces reveromyceticus SN-593.</title>
        <authorList>
            <person name="Panthee S."/>
            <person name="Takahashi S."/>
            <person name="Takagi H."/>
            <person name="Nogawa T."/>
            <person name="Oowada E."/>
            <person name="Uramoto M."/>
            <person name="Osada H."/>
        </authorList>
    </citation>
    <scope>NUCLEOTIDE SEQUENCE [LARGE SCALE GENOMIC DNA]</scope>
    <source>
        <strain evidence="8 9">SN-593</strain>
    </source>
</reference>
<evidence type="ECO:0000259" key="7">
    <source>
        <dbReference type="Pfam" id="PF08281"/>
    </source>
</evidence>
<dbReference type="PANTHER" id="PTHR43133:SF50">
    <property type="entry name" value="ECF RNA POLYMERASE SIGMA FACTOR SIGM"/>
    <property type="match status" value="1"/>
</dbReference>
<dbReference type="EMBL" id="AP018365">
    <property type="protein sequence ID" value="BBB01966.1"/>
    <property type="molecule type" value="Genomic_DNA"/>
</dbReference>
<dbReference type="SUPFAM" id="SSF88659">
    <property type="entry name" value="Sigma3 and sigma4 domains of RNA polymerase sigma factors"/>
    <property type="match status" value="1"/>
</dbReference>
<keyword evidence="4" id="KW-0238">DNA-binding</keyword>
<dbReference type="Pfam" id="PF04542">
    <property type="entry name" value="Sigma70_r2"/>
    <property type="match status" value="1"/>
</dbReference>
<dbReference type="AlphaFoldDB" id="A0A7U3V010"/>
<keyword evidence="5" id="KW-0804">Transcription</keyword>
<evidence type="ECO:0000256" key="4">
    <source>
        <dbReference type="ARBA" id="ARBA00023125"/>
    </source>
</evidence>
<dbReference type="GO" id="GO:0003677">
    <property type="term" value="F:DNA binding"/>
    <property type="evidence" value="ECO:0007669"/>
    <property type="project" value="UniProtKB-KW"/>
</dbReference>
<proteinExistence type="inferred from homology"/>
<comment type="similarity">
    <text evidence="1">Belongs to the sigma-70 factor family. ECF subfamily.</text>
</comment>
<accession>A0A7U3V010</accession>
<reference evidence="8 9" key="1">
    <citation type="journal article" date="2010" name="J. Bacteriol.">
        <title>Biochemical characterization of a novel indole prenyltransferase from Streptomyces sp. SN-593.</title>
        <authorList>
            <person name="Takahashi S."/>
            <person name="Takagi H."/>
            <person name="Toyoda A."/>
            <person name="Uramoto M."/>
            <person name="Nogawa T."/>
            <person name="Ueki M."/>
            <person name="Sakaki Y."/>
            <person name="Osada H."/>
        </authorList>
    </citation>
    <scope>NUCLEOTIDE SEQUENCE [LARGE SCALE GENOMIC DNA]</scope>
    <source>
        <strain evidence="8 9">SN-593</strain>
    </source>
</reference>
<dbReference type="InterPro" id="IPR013324">
    <property type="entry name" value="RNA_pol_sigma_r3/r4-like"/>
</dbReference>
<feature type="domain" description="RNA polymerase sigma factor 70 region 4 type 2" evidence="7">
    <location>
        <begin position="108"/>
        <end position="158"/>
    </location>
</feature>
<dbReference type="InterPro" id="IPR013325">
    <property type="entry name" value="RNA_pol_sigma_r2"/>
</dbReference>
<dbReference type="Gene3D" id="1.10.1740.10">
    <property type="match status" value="1"/>
</dbReference>
<dbReference type="Proteomes" id="UP000595703">
    <property type="component" value="Chromosome"/>
</dbReference>
<evidence type="ECO:0000256" key="5">
    <source>
        <dbReference type="ARBA" id="ARBA00023163"/>
    </source>
</evidence>
<dbReference type="Pfam" id="PF08281">
    <property type="entry name" value="Sigma70_r4_2"/>
    <property type="match status" value="1"/>
</dbReference>
<dbReference type="InterPro" id="IPR039425">
    <property type="entry name" value="RNA_pol_sigma-70-like"/>
</dbReference>
<dbReference type="KEGG" id="arev:RVR_9617"/>
<dbReference type="Gene3D" id="1.10.10.10">
    <property type="entry name" value="Winged helix-like DNA-binding domain superfamily/Winged helix DNA-binding domain"/>
    <property type="match status" value="1"/>
</dbReference>
<keyword evidence="9" id="KW-1185">Reference proteome</keyword>
<name>A0A7U3V010_9ACTN</name>
<keyword evidence="2" id="KW-0805">Transcription regulation</keyword>
<dbReference type="GO" id="GO:0006352">
    <property type="term" value="P:DNA-templated transcription initiation"/>
    <property type="evidence" value="ECO:0007669"/>
    <property type="project" value="InterPro"/>
</dbReference>
<evidence type="ECO:0000313" key="9">
    <source>
        <dbReference type="Proteomes" id="UP000595703"/>
    </source>
</evidence>
<reference evidence="8 9" key="3">
    <citation type="journal article" date="2011" name="Nat. Chem. Biol.">
        <title>Reveromycin A biosynthesis uses RevG and RevJ for stereospecific spiroacetal formation.</title>
        <authorList>
            <person name="Takahashi S."/>
            <person name="Toyoda A."/>
            <person name="Sekiyama Y."/>
            <person name="Takagi H."/>
            <person name="Nogawa T."/>
            <person name="Uramoto M."/>
            <person name="Suzuki R."/>
            <person name="Koshino H."/>
            <person name="Kumano T."/>
            <person name="Panthee S."/>
            <person name="Dairi T."/>
            <person name="Ishikawa J."/>
            <person name="Ikeda H."/>
            <person name="Sakaki Y."/>
            <person name="Osada H."/>
        </authorList>
    </citation>
    <scope>NUCLEOTIDE SEQUENCE [LARGE SCALE GENOMIC DNA]</scope>
    <source>
        <strain evidence="8 9">SN-593</strain>
    </source>
</reference>
<feature type="domain" description="RNA polymerase sigma-70 region 2" evidence="6">
    <location>
        <begin position="23"/>
        <end position="80"/>
    </location>
</feature>
<dbReference type="GO" id="GO:0016987">
    <property type="term" value="F:sigma factor activity"/>
    <property type="evidence" value="ECO:0007669"/>
    <property type="project" value="UniProtKB-KW"/>
</dbReference>
<dbReference type="InterPro" id="IPR007627">
    <property type="entry name" value="RNA_pol_sigma70_r2"/>
</dbReference>
<dbReference type="SUPFAM" id="SSF88946">
    <property type="entry name" value="Sigma2 domain of RNA polymerase sigma factors"/>
    <property type="match status" value="1"/>
</dbReference>
<sequence>MSVKGAVERDGGFTEFVVGQRASLVRVAALLLGGDRAQAEDVVQTVLTRLYLRWPRLRPDSVEAYARRCVVNAVTDHRRSPFRRREHVSSQVPEVEAPDAQDRDLSSMTALLARLPERMRVAVVLRCVEGLSTAEAAAAMGCSEGNVKSQTARGLERLREMFPEHARDFV</sequence>
<dbReference type="InterPro" id="IPR014284">
    <property type="entry name" value="RNA_pol_sigma-70_dom"/>
</dbReference>
<organism evidence="8 9">
    <name type="scientific">Actinacidiphila reveromycinica</name>
    <dbReference type="NCBI Taxonomy" id="659352"/>
    <lineage>
        <taxon>Bacteria</taxon>
        <taxon>Bacillati</taxon>
        <taxon>Actinomycetota</taxon>
        <taxon>Actinomycetes</taxon>
        <taxon>Kitasatosporales</taxon>
        <taxon>Streptomycetaceae</taxon>
        <taxon>Actinacidiphila</taxon>
    </lineage>
</organism>
<dbReference type="CDD" id="cd06171">
    <property type="entry name" value="Sigma70_r4"/>
    <property type="match status" value="1"/>
</dbReference>
<keyword evidence="3" id="KW-0731">Sigma factor</keyword>
<protein>
    <submittedName>
        <fullName evidence="8">Putative RNA polymerase ECF subfamily sigma factor</fullName>
    </submittedName>
</protein>
<evidence type="ECO:0000256" key="2">
    <source>
        <dbReference type="ARBA" id="ARBA00023015"/>
    </source>
</evidence>
<evidence type="ECO:0000256" key="1">
    <source>
        <dbReference type="ARBA" id="ARBA00010641"/>
    </source>
</evidence>
<dbReference type="InterPro" id="IPR036388">
    <property type="entry name" value="WH-like_DNA-bd_sf"/>
</dbReference>
<dbReference type="PANTHER" id="PTHR43133">
    <property type="entry name" value="RNA POLYMERASE ECF-TYPE SIGMA FACTO"/>
    <property type="match status" value="1"/>
</dbReference>
<dbReference type="NCBIfam" id="TIGR02937">
    <property type="entry name" value="sigma70-ECF"/>
    <property type="match status" value="1"/>
</dbReference>
<dbReference type="InterPro" id="IPR013249">
    <property type="entry name" value="RNA_pol_sigma70_r4_t2"/>
</dbReference>
<evidence type="ECO:0000256" key="3">
    <source>
        <dbReference type="ARBA" id="ARBA00023082"/>
    </source>
</evidence>
<evidence type="ECO:0000259" key="6">
    <source>
        <dbReference type="Pfam" id="PF04542"/>
    </source>
</evidence>